<dbReference type="InterPro" id="IPR052719">
    <property type="entry name" value="CvpA-like"/>
</dbReference>
<feature type="transmembrane region" description="Helical" evidence="5">
    <location>
        <begin position="21"/>
        <end position="45"/>
    </location>
</feature>
<accession>A0A916NLF7</accession>
<evidence type="ECO:0000256" key="3">
    <source>
        <dbReference type="ARBA" id="ARBA00022989"/>
    </source>
</evidence>
<dbReference type="InterPro" id="IPR003825">
    <property type="entry name" value="Colicin-V_CvpA"/>
</dbReference>
<dbReference type="Pfam" id="PF02674">
    <property type="entry name" value="Colicin_V"/>
    <property type="match status" value="1"/>
</dbReference>
<keyword evidence="4 5" id="KW-0472">Membrane</keyword>
<keyword evidence="3 5" id="KW-1133">Transmembrane helix</keyword>
<protein>
    <submittedName>
        <fullName evidence="6">Colicin V production protein</fullName>
    </submittedName>
</protein>
<sequence length="164" mass="18475">MLTAFDYTVIMVIGLSMLRGIWRGLLAELFSLIGWILALIAATIYVPELVRYIPVKWPGGALMRYLVAFCGLVLAILLISRIIRPLIIRIADIGGLRVVDRILGMLLGLIRGLLLVLILVVLAGLTNLPRQNFWRHAISRPYTEHCLRKLKPFLPAVIEAYMPF</sequence>
<evidence type="ECO:0000256" key="1">
    <source>
        <dbReference type="ARBA" id="ARBA00004141"/>
    </source>
</evidence>
<feature type="transmembrane region" description="Helical" evidence="5">
    <location>
        <begin position="103"/>
        <end position="125"/>
    </location>
</feature>
<dbReference type="RefSeq" id="WP_216796902.1">
    <property type="nucleotide sequence ID" value="NZ_OU343031.1"/>
</dbReference>
<dbReference type="KEGG" id="vtr:MYVALT_F_02170"/>
<dbReference type="PANTHER" id="PTHR36926:SF1">
    <property type="entry name" value="COLICIN V PRODUCTION PROTEIN"/>
    <property type="match status" value="1"/>
</dbReference>
<evidence type="ECO:0000256" key="5">
    <source>
        <dbReference type="SAM" id="Phobius"/>
    </source>
</evidence>
<evidence type="ECO:0000256" key="2">
    <source>
        <dbReference type="ARBA" id="ARBA00022692"/>
    </source>
</evidence>
<keyword evidence="2 5" id="KW-0812">Transmembrane</keyword>
<dbReference type="GO" id="GO:0016020">
    <property type="term" value="C:membrane"/>
    <property type="evidence" value="ECO:0007669"/>
    <property type="project" value="UniProtKB-SubCell"/>
</dbReference>
<comment type="subcellular location">
    <subcellularLocation>
        <location evidence="1">Membrane</location>
        <topology evidence="1">Multi-pass membrane protein</topology>
    </subcellularLocation>
</comment>
<evidence type="ECO:0000313" key="6">
    <source>
        <dbReference type="EMBL" id="CAG7601420.1"/>
    </source>
</evidence>
<evidence type="ECO:0000313" key="7">
    <source>
        <dbReference type="Proteomes" id="UP000693996"/>
    </source>
</evidence>
<gene>
    <name evidence="6" type="ORF">MYVALT_F_02170</name>
</gene>
<dbReference type="GO" id="GO:0009403">
    <property type="term" value="P:toxin biosynthetic process"/>
    <property type="evidence" value="ECO:0007669"/>
    <property type="project" value="InterPro"/>
</dbReference>
<proteinExistence type="predicted"/>
<feature type="transmembrane region" description="Helical" evidence="5">
    <location>
        <begin position="65"/>
        <end position="83"/>
    </location>
</feature>
<evidence type="ECO:0000256" key="4">
    <source>
        <dbReference type="ARBA" id="ARBA00023136"/>
    </source>
</evidence>
<dbReference type="EMBL" id="OU343031">
    <property type="protein sequence ID" value="CAG7601420.1"/>
    <property type="molecule type" value="Genomic_DNA"/>
</dbReference>
<dbReference type="PANTHER" id="PTHR36926">
    <property type="entry name" value="COLICIN V PRODUCTION PROTEIN"/>
    <property type="match status" value="1"/>
</dbReference>
<organism evidence="6 7">
    <name type="scientific">Candidatus Vallotiella hemipterorum</name>
    <dbReference type="NCBI Taxonomy" id="1177213"/>
    <lineage>
        <taxon>Bacteria</taxon>
        <taxon>Pseudomonadati</taxon>
        <taxon>Pseudomonadota</taxon>
        <taxon>Betaproteobacteria</taxon>
        <taxon>Burkholderiales</taxon>
        <taxon>Burkholderiaceae</taxon>
        <taxon>Candidatus Vallotiella</taxon>
    </lineage>
</organism>
<reference evidence="6" key="1">
    <citation type="submission" date="2021-06" db="EMBL/GenBank/DDBJ databases">
        <authorList>
            <person name="Szabo G."/>
        </authorList>
    </citation>
    <scope>NUCLEOTIDE SEQUENCE</scope>
    <source>
        <strain evidence="6">MYVALT</strain>
    </source>
</reference>
<dbReference type="AlphaFoldDB" id="A0A916NLF7"/>
<keyword evidence="7" id="KW-1185">Reference proteome</keyword>
<name>A0A916NLF7_9BURK</name>
<dbReference type="Proteomes" id="UP000693996">
    <property type="component" value="Chromosome"/>
</dbReference>